<comment type="caution">
    <text evidence="2">The sequence shown here is derived from an EMBL/GenBank/DDBJ whole genome shotgun (WGS) entry which is preliminary data.</text>
</comment>
<dbReference type="GeneID" id="64697037"/>
<evidence type="ECO:0000256" key="1">
    <source>
        <dbReference type="SAM" id="SignalP"/>
    </source>
</evidence>
<keyword evidence="1" id="KW-0732">Signal</keyword>
<reference evidence="2" key="1">
    <citation type="journal article" date="2020" name="New Phytol.">
        <title>Comparative genomics reveals dynamic genome evolution in host specialist ectomycorrhizal fungi.</title>
        <authorList>
            <person name="Lofgren L.A."/>
            <person name="Nguyen N.H."/>
            <person name="Vilgalys R."/>
            <person name="Ruytinx J."/>
            <person name="Liao H.L."/>
            <person name="Branco S."/>
            <person name="Kuo A."/>
            <person name="LaButti K."/>
            <person name="Lipzen A."/>
            <person name="Andreopoulos W."/>
            <person name="Pangilinan J."/>
            <person name="Riley R."/>
            <person name="Hundley H."/>
            <person name="Na H."/>
            <person name="Barry K."/>
            <person name="Grigoriev I.V."/>
            <person name="Stajich J.E."/>
            <person name="Kennedy P.G."/>
        </authorList>
    </citation>
    <scope>NUCLEOTIDE SEQUENCE</scope>
    <source>
        <strain evidence="2">FC423</strain>
    </source>
</reference>
<proteinExistence type="predicted"/>
<accession>A0A9P7FJB2</accession>
<feature type="non-terminal residue" evidence="2">
    <location>
        <position position="90"/>
    </location>
</feature>
<protein>
    <submittedName>
        <fullName evidence="2">Uncharacterized protein</fullName>
    </submittedName>
</protein>
<dbReference type="EMBL" id="JABBWM010000001">
    <property type="protein sequence ID" value="KAG2120540.1"/>
    <property type="molecule type" value="Genomic_DNA"/>
</dbReference>
<name>A0A9P7FJB2_9AGAM</name>
<dbReference type="Proteomes" id="UP000823399">
    <property type="component" value="Unassembled WGS sequence"/>
</dbReference>
<dbReference type="RefSeq" id="XP_041299916.1">
    <property type="nucleotide sequence ID" value="XM_041434778.1"/>
</dbReference>
<dbReference type="AlphaFoldDB" id="A0A9P7FJB2"/>
<evidence type="ECO:0000313" key="2">
    <source>
        <dbReference type="EMBL" id="KAG2120540.1"/>
    </source>
</evidence>
<feature type="chain" id="PRO_5040349773" evidence="1">
    <location>
        <begin position="22"/>
        <end position="90"/>
    </location>
</feature>
<feature type="signal peptide" evidence="1">
    <location>
        <begin position="1"/>
        <end position="21"/>
    </location>
</feature>
<evidence type="ECO:0000313" key="3">
    <source>
        <dbReference type="Proteomes" id="UP000823399"/>
    </source>
</evidence>
<organism evidence="2 3">
    <name type="scientific">Suillus discolor</name>
    <dbReference type="NCBI Taxonomy" id="1912936"/>
    <lineage>
        <taxon>Eukaryota</taxon>
        <taxon>Fungi</taxon>
        <taxon>Dikarya</taxon>
        <taxon>Basidiomycota</taxon>
        <taxon>Agaricomycotina</taxon>
        <taxon>Agaricomycetes</taxon>
        <taxon>Agaricomycetidae</taxon>
        <taxon>Boletales</taxon>
        <taxon>Suillineae</taxon>
        <taxon>Suillaceae</taxon>
        <taxon>Suillus</taxon>
    </lineage>
</organism>
<keyword evidence="3" id="KW-1185">Reference proteome</keyword>
<sequence>MHFSFAIFLIVVAQMASSSSATPIQGENPASNDCPVFCARKRQCHFCEGKNCVSYSGLCPGFNHDSSTRQLLICIVSSVSAFSTGAVWFM</sequence>
<gene>
    <name evidence="2" type="ORF">F5147DRAFT_662391</name>
</gene>
<dbReference type="OrthoDB" id="2692221at2759"/>